<dbReference type="AlphaFoldDB" id="A0A445FID7"/>
<keyword evidence="1" id="KW-0808">Transferase</keyword>
<protein>
    <submittedName>
        <fullName evidence="1">UDP-glycosyltransferase 73C1</fullName>
    </submittedName>
</protein>
<evidence type="ECO:0000313" key="1">
    <source>
        <dbReference type="EMBL" id="RZB48609.1"/>
    </source>
</evidence>
<dbReference type="EMBL" id="QZWG01000019">
    <property type="protein sequence ID" value="RZB48609.1"/>
    <property type="molecule type" value="Genomic_DNA"/>
</dbReference>
<gene>
    <name evidence="1" type="ORF">D0Y65_051899</name>
</gene>
<dbReference type="Proteomes" id="UP000289340">
    <property type="component" value="Chromosome 19"/>
</dbReference>
<organism evidence="1 2">
    <name type="scientific">Glycine soja</name>
    <name type="common">Wild soybean</name>
    <dbReference type="NCBI Taxonomy" id="3848"/>
    <lineage>
        <taxon>Eukaryota</taxon>
        <taxon>Viridiplantae</taxon>
        <taxon>Streptophyta</taxon>
        <taxon>Embryophyta</taxon>
        <taxon>Tracheophyta</taxon>
        <taxon>Spermatophyta</taxon>
        <taxon>Magnoliopsida</taxon>
        <taxon>eudicotyledons</taxon>
        <taxon>Gunneridae</taxon>
        <taxon>Pentapetalae</taxon>
        <taxon>rosids</taxon>
        <taxon>fabids</taxon>
        <taxon>Fabales</taxon>
        <taxon>Fabaceae</taxon>
        <taxon>Papilionoideae</taxon>
        <taxon>50 kb inversion clade</taxon>
        <taxon>NPAAA clade</taxon>
        <taxon>indigoferoid/millettioid clade</taxon>
        <taxon>Phaseoleae</taxon>
        <taxon>Glycine</taxon>
        <taxon>Glycine subgen. Soja</taxon>
    </lineage>
</organism>
<dbReference type="GO" id="GO:0016740">
    <property type="term" value="F:transferase activity"/>
    <property type="evidence" value="ECO:0007669"/>
    <property type="project" value="UniProtKB-KW"/>
</dbReference>
<dbReference type="SUPFAM" id="SSF53756">
    <property type="entry name" value="UDP-Glycosyltransferase/glycogen phosphorylase"/>
    <property type="match status" value="1"/>
</dbReference>
<keyword evidence="2" id="KW-1185">Reference proteome</keyword>
<evidence type="ECO:0000313" key="2">
    <source>
        <dbReference type="Proteomes" id="UP000289340"/>
    </source>
</evidence>
<sequence>MNWGEEEKTGVLVKKEDIKRAICMLMDDDGEEIKERRERATKLCEMAKKAVEKGGSSHLEMTWLIQDIMQQSSSKEDIKSEITLMMVGGDNESGTQLVDCGVEDAMKLSISVPTASHPHNGRSRSGSSVLVCCCGIVVEIWELSGSRWMIVVLEARTEE</sequence>
<reference evidence="1 2" key="1">
    <citation type="submission" date="2018-09" db="EMBL/GenBank/DDBJ databases">
        <title>A high-quality reference genome of wild soybean provides a powerful tool to mine soybean genomes.</title>
        <authorList>
            <person name="Xie M."/>
            <person name="Chung C.Y.L."/>
            <person name="Li M.-W."/>
            <person name="Wong F.-L."/>
            <person name="Chan T.-F."/>
            <person name="Lam H.-M."/>
        </authorList>
    </citation>
    <scope>NUCLEOTIDE SEQUENCE [LARGE SCALE GENOMIC DNA]</scope>
    <source>
        <strain evidence="2">cv. W05</strain>
        <tissue evidence="1">Hypocotyl of etiolated seedlings</tissue>
    </source>
</reference>
<name>A0A445FID7_GLYSO</name>
<proteinExistence type="predicted"/>
<accession>A0A445FID7</accession>
<comment type="caution">
    <text evidence="1">The sequence shown here is derived from an EMBL/GenBank/DDBJ whole genome shotgun (WGS) entry which is preliminary data.</text>
</comment>